<protein>
    <recommendedName>
        <fullName evidence="4">Deacetylase PdaC domain-containing protein</fullName>
    </recommendedName>
</protein>
<accession>L0K821</accession>
<evidence type="ECO:0000313" key="3">
    <source>
        <dbReference type="Proteomes" id="UP000010880"/>
    </source>
</evidence>
<dbReference type="HOGENOM" id="CLU_1097395_0_0_9"/>
<name>L0K821_HALHC</name>
<keyword evidence="3" id="KW-1185">Reference proteome</keyword>
<evidence type="ECO:0000313" key="2">
    <source>
        <dbReference type="EMBL" id="AGB41417.1"/>
    </source>
</evidence>
<dbReference type="RefSeq" id="WP_015327139.1">
    <property type="nucleotide sequence ID" value="NC_019978.1"/>
</dbReference>
<gene>
    <name evidence="2" type="ordered locus">Halha_1473</name>
</gene>
<keyword evidence="1" id="KW-0732">Signal</keyword>
<feature type="chain" id="PRO_5038594099" description="Deacetylase PdaC domain-containing protein" evidence="1">
    <location>
        <begin position="25"/>
        <end position="253"/>
    </location>
</feature>
<evidence type="ECO:0000256" key="1">
    <source>
        <dbReference type="SAM" id="SignalP"/>
    </source>
</evidence>
<dbReference type="EMBL" id="CP003359">
    <property type="protein sequence ID" value="AGB41417.1"/>
    <property type="molecule type" value="Genomic_DNA"/>
</dbReference>
<dbReference type="Proteomes" id="UP000010880">
    <property type="component" value="Chromosome"/>
</dbReference>
<sequence>MKNKKAIILILVLFLLISSTVVFSFDSSNINLNQNKFKGKKLGIIIKMDDKFNYENLEKSYLNTNKYMLNKEELKKTFKFIGNHFKKHTNMEILNLSNENELITSQNYDYNVIQTKYKIDYLCIINLSNLYFNHFNEIMIDENYGSFIKISCFDFLTIKLSSSRYQESIFNFDLYLGSTKNITSKTKYLYSVLISYQLFDLSKEKLIYSEEEKGIYKTNLNYDKIGLIKKAIVNSLEGTTILKDNFNIEFFQY</sequence>
<dbReference type="KEGG" id="hhl:Halha_1473"/>
<evidence type="ECO:0008006" key="4">
    <source>
        <dbReference type="Google" id="ProtNLM"/>
    </source>
</evidence>
<proteinExistence type="predicted"/>
<organism evidence="2 3">
    <name type="scientific">Halobacteroides halobius (strain ATCC 35273 / DSM 5150 / MD-1)</name>
    <dbReference type="NCBI Taxonomy" id="748449"/>
    <lineage>
        <taxon>Bacteria</taxon>
        <taxon>Bacillati</taxon>
        <taxon>Bacillota</taxon>
        <taxon>Clostridia</taxon>
        <taxon>Halanaerobiales</taxon>
        <taxon>Halobacteroidaceae</taxon>
        <taxon>Halobacteroides</taxon>
    </lineage>
</organism>
<reference evidence="3" key="1">
    <citation type="submission" date="2012-02" db="EMBL/GenBank/DDBJ databases">
        <title>The complete genome of Halobacteroides halobius DSM 5150.</title>
        <authorList>
            <person name="Lucas S."/>
            <person name="Copeland A."/>
            <person name="Lapidus A."/>
            <person name="Glavina del Rio T."/>
            <person name="Dalin E."/>
            <person name="Tice H."/>
            <person name="Bruce D."/>
            <person name="Goodwin L."/>
            <person name="Pitluck S."/>
            <person name="Peters L."/>
            <person name="Mikhailova N."/>
            <person name="Gu W."/>
            <person name="Kyrpides N."/>
            <person name="Mavromatis K."/>
            <person name="Ivanova N."/>
            <person name="Brettin T."/>
            <person name="Detter J.C."/>
            <person name="Han C."/>
            <person name="Larimer F."/>
            <person name="Land M."/>
            <person name="Hauser L."/>
            <person name="Markowitz V."/>
            <person name="Cheng J.-F."/>
            <person name="Hugenholtz P."/>
            <person name="Woyke T."/>
            <person name="Wu D."/>
            <person name="Tindall B."/>
            <person name="Pomrenke H."/>
            <person name="Brambilla E."/>
            <person name="Klenk H.-P."/>
            <person name="Eisen J.A."/>
        </authorList>
    </citation>
    <scope>NUCLEOTIDE SEQUENCE [LARGE SCALE GENOMIC DNA]</scope>
    <source>
        <strain evidence="3">ATCC 35273 / DSM 5150 / MD-1</strain>
    </source>
</reference>
<feature type="signal peptide" evidence="1">
    <location>
        <begin position="1"/>
        <end position="24"/>
    </location>
</feature>
<dbReference type="AlphaFoldDB" id="L0K821"/>